<comment type="caution">
    <text evidence="9">The sequence shown here is derived from an EMBL/GenBank/DDBJ whole genome shotgun (WGS) entry which is preliminary data.</text>
</comment>
<keyword evidence="4" id="KW-0175">Coiled coil</keyword>
<evidence type="ECO:0000313" key="10">
    <source>
        <dbReference type="Proteomes" id="UP001234178"/>
    </source>
</evidence>
<dbReference type="PROSITE" id="PS50003">
    <property type="entry name" value="PH_DOMAIN"/>
    <property type="match status" value="1"/>
</dbReference>
<dbReference type="Pfam" id="PF16746">
    <property type="entry name" value="BAR_3"/>
    <property type="match status" value="1"/>
</dbReference>
<dbReference type="CDD" id="cd11882">
    <property type="entry name" value="SH3_GRAF-like"/>
    <property type="match status" value="1"/>
</dbReference>
<dbReference type="Proteomes" id="UP001234178">
    <property type="component" value="Unassembled WGS sequence"/>
</dbReference>
<dbReference type="InterPro" id="IPR047225">
    <property type="entry name" value="PH_GRAF"/>
</dbReference>
<feature type="compositionally biased region" description="Polar residues" evidence="5">
    <location>
        <begin position="669"/>
        <end position="698"/>
    </location>
</feature>
<feature type="domain" description="SH3" evidence="6">
    <location>
        <begin position="848"/>
        <end position="907"/>
    </location>
</feature>
<dbReference type="PANTHER" id="PTHR12552">
    <property type="entry name" value="OLIGOPHRENIN 1"/>
    <property type="match status" value="1"/>
</dbReference>
<proteinExistence type="predicted"/>
<sequence>MGLLPLEFTECLTDSPYFRENLQGHEKELEKTSLAIKVLIKEVKDLVNAARALSRAQRSLATSLMSFQFECIGNSQTDDEIVIAGSLKEFGRLINAIEDERDRMLERAKDQFIGPLENFRKEHIGGAKEEKKKFEKQTAKFVQSQERHLNLSTKKQDSVLQEADAILEMEQRHFCQASLEYVFRLQEVHERKKFEFVETLLGFMYGWLTFYHQGYEVAKEFRPYMTDLQVRLQKTRENFNTTREEAESLMRKMLEVRKTKPCDPGSLNKMYTRQGYLYVMEKKAFGTTWSKHYCQYTKENRIFTMIPYTQTIGKITTTDTMEIKSCTRRMSESIEKRFCFDITPKDRLVMVITLQALSEDDRRLWLDAMDGKEPVTLQPTARNPFPTTYAQPGKSSKHEETCLDEVGFLFIRTCIKEIENRGLEDQGLYRLVGVSSKVSKLLSMGLDRRKVEKLNLEDRLEWENKTITSAIKTYLRQLPEPLMSFRYHTAFIAAAKQESRLHRTADVHALVHRLPENHFKMLDIMITHLKNVAAKADKNLMTVSNLGVCFGPTLLRPEEETMAAIMDIKFCNVVVEIMIENSDKIFKTKPDPSELPIKNPATVNMRPPSPPAYQPPPQVYTGGGGIGGPTPTSLIHRQPATSYSLIPPIAQAHLSPPPSSPYVDGPSRQMITSNSAGVRNPSQPQQRVTYPSSPTTAELWSGNKMPPAVQTQPHASGTSRSNLRPGSAGPLSNVPAGRPLGVIPPLSSANSAPERPHSNTSLSSSDSAPGSTVSSSRSSSRDPLPPLASFPSIAPTPPIVLGNSSTVSFNGQPPASKPPYGLNSTQLQLVPASVANVDASDTTKISTNQLRRVRTLYACVGENETELTFEPNQIIVNVRPSREPGWLEGVLNGRAGLIPENYVEFLP</sequence>
<keyword evidence="1 3" id="KW-0728">SH3 domain</keyword>
<dbReference type="InterPro" id="IPR011993">
    <property type="entry name" value="PH-like_dom_sf"/>
</dbReference>
<dbReference type="Gene3D" id="2.30.29.30">
    <property type="entry name" value="Pleckstrin-homology domain (PH domain)/Phosphotyrosine-binding domain (PTB)"/>
    <property type="match status" value="1"/>
</dbReference>
<dbReference type="SMART" id="SM00326">
    <property type="entry name" value="SH3"/>
    <property type="match status" value="1"/>
</dbReference>
<evidence type="ECO:0000256" key="2">
    <source>
        <dbReference type="ARBA" id="ARBA00022468"/>
    </source>
</evidence>
<evidence type="ECO:0000256" key="3">
    <source>
        <dbReference type="PROSITE-ProRule" id="PRU00192"/>
    </source>
</evidence>
<dbReference type="SUPFAM" id="SSF50044">
    <property type="entry name" value="SH3-domain"/>
    <property type="match status" value="1"/>
</dbReference>
<dbReference type="CDD" id="cd07602">
    <property type="entry name" value="BAR_RhoGAP_OPHN1-like"/>
    <property type="match status" value="1"/>
</dbReference>
<feature type="compositionally biased region" description="Pro residues" evidence="5">
    <location>
        <begin position="783"/>
        <end position="796"/>
    </location>
</feature>
<feature type="region of interest" description="Disordered" evidence="5">
    <location>
        <begin position="650"/>
        <end position="796"/>
    </location>
</feature>
<dbReference type="InterPro" id="IPR001452">
    <property type="entry name" value="SH3_domain"/>
</dbReference>
<feature type="compositionally biased region" description="Low complexity" evidence="5">
    <location>
        <begin position="767"/>
        <end position="782"/>
    </location>
</feature>
<dbReference type="PANTHER" id="PTHR12552:SF1">
    <property type="entry name" value="RHO GTPASE-ACTIVATING PROTEIN GRAF"/>
    <property type="match status" value="1"/>
</dbReference>
<dbReference type="CDD" id="cd01249">
    <property type="entry name" value="BAR-PH_GRAF_family"/>
    <property type="match status" value="1"/>
</dbReference>
<feature type="domain" description="Rho-GAP" evidence="8">
    <location>
        <begin position="401"/>
        <end position="586"/>
    </location>
</feature>
<feature type="region of interest" description="Disordered" evidence="5">
    <location>
        <begin position="376"/>
        <end position="396"/>
    </location>
</feature>
<keyword evidence="2" id="KW-0343">GTPase activation</keyword>
<dbReference type="Gene3D" id="1.20.1270.60">
    <property type="entry name" value="Arfaptin homology (AH) domain/BAR domain"/>
    <property type="match status" value="1"/>
</dbReference>
<dbReference type="SMART" id="SM00233">
    <property type="entry name" value="PH"/>
    <property type="match status" value="1"/>
</dbReference>
<reference evidence="9 10" key="1">
    <citation type="journal article" date="2023" name="Nucleic Acids Res.">
        <title>The hologenome of Daphnia magna reveals possible DNA methylation and microbiome-mediated evolution of the host genome.</title>
        <authorList>
            <person name="Chaturvedi A."/>
            <person name="Li X."/>
            <person name="Dhandapani V."/>
            <person name="Marshall H."/>
            <person name="Kissane S."/>
            <person name="Cuenca-Cambronero M."/>
            <person name="Asole G."/>
            <person name="Calvet F."/>
            <person name="Ruiz-Romero M."/>
            <person name="Marangio P."/>
            <person name="Guigo R."/>
            <person name="Rago D."/>
            <person name="Mirbahai L."/>
            <person name="Eastwood N."/>
            <person name="Colbourne J.K."/>
            <person name="Zhou J."/>
            <person name="Mallon E."/>
            <person name="Orsini L."/>
        </authorList>
    </citation>
    <scope>NUCLEOTIDE SEQUENCE [LARGE SCALE GENOMIC DNA]</scope>
    <source>
        <strain evidence="9">LRV0_1</strain>
    </source>
</reference>
<dbReference type="Gene3D" id="1.10.555.10">
    <property type="entry name" value="Rho GTPase activation protein"/>
    <property type="match status" value="1"/>
</dbReference>
<keyword evidence="10" id="KW-1185">Reference proteome</keyword>
<evidence type="ECO:0000256" key="4">
    <source>
        <dbReference type="SAM" id="Coils"/>
    </source>
</evidence>
<feature type="domain" description="PH" evidence="7">
    <location>
        <begin position="270"/>
        <end position="374"/>
    </location>
</feature>
<protein>
    <recommendedName>
        <fullName evidence="11">Rho GTPase-activating protein 26</fullName>
    </recommendedName>
</protein>
<dbReference type="InterPro" id="IPR004148">
    <property type="entry name" value="BAR_dom"/>
</dbReference>
<accession>A0ABR0AM83</accession>
<dbReference type="InterPro" id="IPR036028">
    <property type="entry name" value="SH3-like_dom_sf"/>
</dbReference>
<dbReference type="InterPro" id="IPR027267">
    <property type="entry name" value="AH/BAR_dom_sf"/>
</dbReference>
<dbReference type="InterPro" id="IPR047234">
    <property type="entry name" value="GRAF_fam"/>
</dbReference>
<dbReference type="SUPFAM" id="SSF50729">
    <property type="entry name" value="PH domain-like"/>
    <property type="match status" value="1"/>
</dbReference>
<dbReference type="SUPFAM" id="SSF103657">
    <property type="entry name" value="BAR/IMD domain-like"/>
    <property type="match status" value="1"/>
</dbReference>
<feature type="compositionally biased region" description="Polar residues" evidence="5">
    <location>
        <begin position="709"/>
        <end position="724"/>
    </location>
</feature>
<feature type="coiled-coil region" evidence="4">
    <location>
        <begin position="225"/>
        <end position="252"/>
    </location>
</feature>
<dbReference type="PROSITE" id="PS50238">
    <property type="entry name" value="RHOGAP"/>
    <property type="match status" value="1"/>
</dbReference>
<dbReference type="Pfam" id="PF00169">
    <property type="entry name" value="PH"/>
    <property type="match status" value="1"/>
</dbReference>
<gene>
    <name evidence="9" type="ORF">OUZ56_015241</name>
</gene>
<dbReference type="InterPro" id="IPR008936">
    <property type="entry name" value="Rho_GTPase_activation_prot"/>
</dbReference>
<organism evidence="9 10">
    <name type="scientific">Daphnia magna</name>
    <dbReference type="NCBI Taxonomy" id="35525"/>
    <lineage>
        <taxon>Eukaryota</taxon>
        <taxon>Metazoa</taxon>
        <taxon>Ecdysozoa</taxon>
        <taxon>Arthropoda</taxon>
        <taxon>Crustacea</taxon>
        <taxon>Branchiopoda</taxon>
        <taxon>Diplostraca</taxon>
        <taxon>Cladocera</taxon>
        <taxon>Anomopoda</taxon>
        <taxon>Daphniidae</taxon>
        <taxon>Daphnia</taxon>
    </lineage>
</organism>
<evidence type="ECO:0000256" key="1">
    <source>
        <dbReference type="ARBA" id="ARBA00022443"/>
    </source>
</evidence>
<evidence type="ECO:0008006" key="11">
    <source>
        <dbReference type="Google" id="ProtNLM"/>
    </source>
</evidence>
<dbReference type="InterPro" id="IPR000198">
    <property type="entry name" value="RhoGAP_dom"/>
</dbReference>
<feature type="compositionally biased region" description="Polar residues" evidence="5">
    <location>
        <begin position="377"/>
        <end position="394"/>
    </location>
</feature>
<evidence type="ECO:0000259" key="7">
    <source>
        <dbReference type="PROSITE" id="PS50003"/>
    </source>
</evidence>
<dbReference type="PROSITE" id="PS50002">
    <property type="entry name" value="SH3"/>
    <property type="match status" value="1"/>
</dbReference>
<evidence type="ECO:0000259" key="6">
    <source>
        <dbReference type="PROSITE" id="PS50002"/>
    </source>
</evidence>
<dbReference type="Pfam" id="PF14604">
    <property type="entry name" value="SH3_9"/>
    <property type="match status" value="1"/>
</dbReference>
<dbReference type="EMBL" id="JAOYFB010000038">
    <property type="protein sequence ID" value="KAK4026227.1"/>
    <property type="molecule type" value="Genomic_DNA"/>
</dbReference>
<name>A0ABR0AM83_9CRUS</name>
<dbReference type="InterPro" id="IPR001849">
    <property type="entry name" value="PH_domain"/>
</dbReference>
<evidence type="ECO:0000313" key="9">
    <source>
        <dbReference type="EMBL" id="KAK4026227.1"/>
    </source>
</evidence>
<dbReference type="Gene3D" id="2.30.30.40">
    <property type="entry name" value="SH3 Domains"/>
    <property type="match status" value="1"/>
</dbReference>
<dbReference type="SUPFAM" id="SSF48350">
    <property type="entry name" value="GTPase activation domain, GAP"/>
    <property type="match status" value="1"/>
</dbReference>
<dbReference type="SMART" id="SM00324">
    <property type="entry name" value="RhoGAP"/>
    <property type="match status" value="1"/>
</dbReference>
<evidence type="ECO:0000256" key="5">
    <source>
        <dbReference type="SAM" id="MobiDB-lite"/>
    </source>
</evidence>
<dbReference type="Pfam" id="PF00620">
    <property type="entry name" value="RhoGAP"/>
    <property type="match status" value="1"/>
</dbReference>
<evidence type="ECO:0000259" key="8">
    <source>
        <dbReference type="PROSITE" id="PS50238"/>
    </source>
</evidence>